<comment type="caution">
    <text evidence="1">The sequence shown here is derived from an EMBL/GenBank/DDBJ whole genome shotgun (WGS) entry which is preliminary data.</text>
</comment>
<dbReference type="AlphaFoldDB" id="A0A3M7QDQ3"/>
<dbReference type="Proteomes" id="UP000276133">
    <property type="component" value="Unassembled WGS sequence"/>
</dbReference>
<dbReference type="EMBL" id="REGN01006445">
    <property type="protein sequence ID" value="RNA09557.1"/>
    <property type="molecule type" value="Genomic_DNA"/>
</dbReference>
<evidence type="ECO:0000313" key="2">
    <source>
        <dbReference type="Proteomes" id="UP000276133"/>
    </source>
</evidence>
<sequence>MQHLLLSNTISCELNSEIKQNVNLMWTHTHDLIGHMKFGTRIILFLFLFSKEDKIQNNFDSSIVSLDDEFLNDESQLKNETETDDLFQSFTETSNLDFDKLELKDVIPILFYHHITMNLPSAVRTKSFFVFDLNLTKYDDIIRDENGSYWNNGAKKKFYEIDRLTEPKLKFLSNNK</sequence>
<reference evidence="1 2" key="1">
    <citation type="journal article" date="2018" name="Sci. Rep.">
        <title>Genomic signatures of local adaptation to the degree of environmental predictability in rotifers.</title>
        <authorList>
            <person name="Franch-Gras L."/>
            <person name="Hahn C."/>
            <person name="Garcia-Roger E.M."/>
            <person name="Carmona M.J."/>
            <person name="Serra M."/>
            <person name="Gomez A."/>
        </authorList>
    </citation>
    <scope>NUCLEOTIDE SEQUENCE [LARGE SCALE GENOMIC DNA]</scope>
    <source>
        <strain evidence="1">HYR1</strain>
    </source>
</reference>
<accession>A0A3M7QDQ3</accession>
<proteinExistence type="predicted"/>
<organism evidence="1 2">
    <name type="scientific">Brachionus plicatilis</name>
    <name type="common">Marine rotifer</name>
    <name type="synonym">Brachionus muelleri</name>
    <dbReference type="NCBI Taxonomy" id="10195"/>
    <lineage>
        <taxon>Eukaryota</taxon>
        <taxon>Metazoa</taxon>
        <taxon>Spiralia</taxon>
        <taxon>Gnathifera</taxon>
        <taxon>Rotifera</taxon>
        <taxon>Eurotatoria</taxon>
        <taxon>Monogononta</taxon>
        <taxon>Pseudotrocha</taxon>
        <taxon>Ploima</taxon>
        <taxon>Brachionidae</taxon>
        <taxon>Brachionus</taxon>
    </lineage>
</organism>
<name>A0A3M7QDQ3_BRAPC</name>
<keyword evidence="2" id="KW-1185">Reference proteome</keyword>
<gene>
    <name evidence="1" type="ORF">BpHYR1_045003</name>
</gene>
<protein>
    <submittedName>
        <fullName evidence="1">Uncharacterized protein</fullName>
    </submittedName>
</protein>
<evidence type="ECO:0000313" key="1">
    <source>
        <dbReference type="EMBL" id="RNA09557.1"/>
    </source>
</evidence>